<dbReference type="Pfam" id="PF05131">
    <property type="entry name" value="Pep3_Vps18"/>
    <property type="match status" value="1"/>
</dbReference>
<keyword evidence="3" id="KW-0862">Zinc</keyword>
<sequence>MDVGGLRRSSDPNVANSMIGSTAPHFDLEVVEGRVPGEVTCASAANDCVLVGTRTGAIVRYDYSDDYGAGEGRQVVQLSKTGKHEVSRVYLDGSSVHCLAVLTDKETGAAEYAYMNTVAQQPRLLTKLRGQDVASVAWCDIHSKNERLAGGSTQTGPILLGTRQGQILEVSVDDRDKKERSPKTLHGVPGGEPVVGMEVSTFGDADEGILVVAVTPSRCYFFSSVGTTLEGLFARYRGSSGEGNASFLELPCGGGFAGGELHLFRNLKGSPRHLAWMAAPGIFHGQVELEGAAQADAQATYHTFLSNSALLDYGAGDQAGAAASPAAEPQRPLSVAITEYHLVLLFAGSLKVLNRISERVVHEEELDGNFRGVPLGLARDEHAQVVYLYTSEALYSLEVRNESQDVWRVYLEKGRHDLALENAVTVDQRNHVYGSKAKGHARRGEWEDAAKAYACVCGQPSFEEICLELIESQQPVALRTFLRERLRKMTPQERTQATMVSTWLTEIYLDQINAAYIRHGRDSKEHLAALEDFRSFLQHFRRHLDESTTSRLLSSYGHMEELIKYAGLVEDHETVVQNLIQRDRAEEAIGVLRNPAVRPLLWYKASPKLFLLEPHATVDAWIIAGKSLDPIKLLPSLLRASDDRQPAGPHHKEATRYLQHCISRMQNADCRVHNLLLSFLAKEEGEGPLLKYLTSEGLSASGEPRYDAKFALRLCMKMKKVRCCVQLYSRMGLFEEAVNNALHVDLELAKAVADRPEDDNILRKKLWLVIARHVIEQDKSDKGENIRKAIAFRRETDSLLKVEDILPFFPNFVLIDDFKEAIIQSLEEYNAQIEGLRDEMDEITEGTEALRQDIAAAASRVVTVPQGEHCAKCGEPVPQLSENAAVSAAPAPGGLERFYAFPSGHVYKTPCLVDLLVDLSPESTAREIQSLCANIPFLRDRMPSSVEPAPYGQEESCRRLDEILGQEDPYCGDLLVKSVSKPFVTEEERASGEVASWEI</sequence>
<dbReference type="PANTHER" id="PTHR23323">
    <property type="entry name" value="VACUOLAR PROTEIN SORTING-ASSOCIATED PROTEIN"/>
    <property type="match status" value="1"/>
</dbReference>
<evidence type="ECO:0000256" key="2">
    <source>
        <dbReference type="ARBA" id="ARBA00022771"/>
    </source>
</evidence>
<evidence type="ECO:0000256" key="3">
    <source>
        <dbReference type="ARBA" id="ARBA00022833"/>
    </source>
</evidence>
<dbReference type="EMBL" id="CP151503">
    <property type="protein sequence ID" value="WZN61079.1"/>
    <property type="molecule type" value="Genomic_DNA"/>
</dbReference>
<dbReference type="GO" id="GO:0006904">
    <property type="term" value="P:vesicle docking involved in exocytosis"/>
    <property type="evidence" value="ECO:0007669"/>
    <property type="project" value="TreeGrafter"/>
</dbReference>
<dbReference type="AlphaFoldDB" id="A0AAX4P4I5"/>
<gene>
    <name evidence="7" type="ORF">HKI87_03g26130</name>
</gene>
<dbReference type="PANTHER" id="PTHR23323:SF26">
    <property type="entry name" value="VACUOLAR PROTEIN SORTING-ASSOCIATED PROTEIN 18 HOMOLOG"/>
    <property type="match status" value="1"/>
</dbReference>
<dbReference type="GO" id="GO:0030897">
    <property type="term" value="C:HOPS complex"/>
    <property type="evidence" value="ECO:0007669"/>
    <property type="project" value="TreeGrafter"/>
</dbReference>
<organism evidence="7 8">
    <name type="scientific">Chloropicon roscoffensis</name>
    <dbReference type="NCBI Taxonomy" id="1461544"/>
    <lineage>
        <taxon>Eukaryota</taxon>
        <taxon>Viridiplantae</taxon>
        <taxon>Chlorophyta</taxon>
        <taxon>Chloropicophyceae</taxon>
        <taxon>Chloropicales</taxon>
        <taxon>Chloropicaceae</taxon>
        <taxon>Chloropicon</taxon>
    </lineage>
</organism>
<evidence type="ECO:0000259" key="6">
    <source>
        <dbReference type="Pfam" id="PF05131"/>
    </source>
</evidence>
<dbReference type="GO" id="GO:0007032">
    <property type="term" value="P:endosome organization"/>
    <property type="evidence" value="ECO:0007669"/>
    <property type="project" value="TreeGrafter"/>
</dbReference>
<dbReference type="GO" id="GO:0006886">
    <property type="term" value="P:intracellular protein transport"/>
    <property type="evidence" value="ECO:0007669"/>
    <property type="project" value="UniProtKB-UniRule"/>
</dbReference>
<evidence type="ECO:0000256" key="1">
    <source>
        <dbReference type="ARBA" id="ARBA00022723"/>
    </source>
</evidence>
<dbReference type="InterPro" id="IPR000547">
    <property type="entry name" value="Clathrin_H-chain/VPS_repeat"/>
</dbReference>
<evidence type="ECO:0000313" key="7">
    <source>
        <dbReference type="EMBL" id="WZN61079.1"/>
    </source>
</evidence>
<feature type="repeat" description="CHCR" evidence="4">
    <location>
        <begin position="624"/>
        <end position="783"/>
    </location>
</feature>
<feature type="domain" description="Pep3/Vps18 beta-propeller" evidence="6">
    <location>
        <begin position="24"/>
        <end position="398"/>
    </location>
</feature>
<evidence type="ECO:0000313" key="8">
    <source>
        <dbReference type="Proteomes" id="UP001472866"/>
    </source>
</evidence>
<dbReference type="GO" id="GO:0030674">
    <property type="term" value="F:protein-macromolecule adaptor activity"/>
    <property type="evidence" value="ECO:0007669"/>
    <property type="project" value="TreeGrafter"/>
</dbReference>
<dbReference type="GO" id="GO:0007033">
    <property type="term" value="P:vacuole organization"/>
    <property type="evidence" value="ECO:0007669"/>
    <property type="project" value="TreeGrafter"/>
</dbReference>
<evidence type="ECO:0000256" key="5">
    <source>
        <dbReference type="SAM" id="Coils"/>
    </source>
</evidence>
<evidence type="ECO:0000256" key="4">
    <source>
        <dbReference type="PROSITE-ProRule" id="PRU01006"/>
    </source>
</evidence>
<dbReference type="PROSITE" id="PS50236">
    <property type="entry name" value="CHCR"/>
    <property type="match status" value="1"/>
</dbReference>
<reference evidence="7 8" key="1">
    <citation type="submission" date="2024-03" db="EMBL/GenBank/DDBJ databases">
        <title>Complete genome sequence of the green alga Chloropicon roscoffensis RCC1871.</title>
        <authorList>
            <person name="Lemieux C."/>
            <person name="Pombert J.-F."/>
            <person name="Otis C."/>
            <person name="Turmel M."/>
        </authorList>
    </citation>
    <scope>NUCLEOTIDE SEQUENCE [LARGE SCALE GENOMIC DNA]</scope>
    <source>
        <strain evidence="7 8">RCC1871</strain>
    </source>
</reference>
<dbReference type="GO" id="GO:0005768">
    <property type="term" value="C:endosome"/>
    <property type="evidence" value="ECO:0007669"/>
    <property type="project" value="TreeGrafter"/>
</dbReference>
<keyword evidence="8" id="KW-1185">Reference proteome</keyword>
<keyword evidence="2" id="KW-0863">Zinc-finger</keyword>
<keyword evidence="5" id="KW-0175">Coiled coil</keyword>
<accession>A0AAX4P4I5</accession>
<name>A0AAX4P4I5_9CHLO</name>
<protein>
    <submittedName>
        <fullName evidence="7">Vacuolar sorting protein 18</fullName>
    </submittedName>
</protein>
<dbReference type="GO" id="GO:0008270">
    <property type="term" value="F:zinc ion binding"/>
    <property type="evidence" value="ECO:0007669"/>
    <property type="project" value="UniProtKB-KW"/>
</dbReference>
<dbReference type="Proteomes" id="UP001472866">
    <property type="component" value="Chromosome 03"/>
</dbReference>
<keyword evidence="1" id="KW-0479">Metal-binding</keyword>
<proteinExistence type="predicted"/>
<dbReference type="GO" id="GO:0048284">
    <property type="term" value="P:organelle fusion"/>
    <property type="evidence" value="ECO:0007669"/>
    <property type="project" value="TreeGrafter"/>
</dbReference>
<dbReference type="InterPro" id="IPR007810">
    <property type="entry name" value="Pep3/Vps18_beta-prop"/>
</dbReference>
<feature type="coiled-coil region" evidence="5">
    <location>
        <begin position="819"/>
        <end position="853"/>
    </location>
</feature>